<dbReference type="AlphaFoldDB" id="A0A2V0PNG4"/>
<evidence type="ECO:0000313" key="1">
    <source>
        <dbReference type="EMBL" id="GBF99470.1"/>
    </source>
</evidence>
<proteinExistence type="predicted"/>
<keyword evidence="2" id="KW-1185">Reference proteome</keyword>
<dbReference type="EMBL" id="BDRX01000159">
    <property type="protein sequence ID" value="GBF99470.1"/>
    <property type="molecule type" value="Genomic_DNA"/>
</dbReference>
<dbReference type="InParanoid" id="A0A2V0PNG4"/>
<dbReference type="OrthoDB" id="2530521at2759"/>
<accession>A0A2V0PNG4</accession>
<comment type="caution">
    <text evidence="1">The sequence shown here is derived from an EMBL/GenBank/DDBJ whole genome shotgun (WGS) entry which is preliminary data.</text>
</comment>
<evidence type="ECO:0000313" key="2">
    <source>
        <dbReference type="Proteomes" id="UP000247498"/>
    </source>
</evidence>
<dbReference type="Proteomes" id="UP000247498">
    <property type="component" value="Unassembled WGS sequence"/>
</dbReference>
<organism evidence="1 2">
    <name type="scientific">Raphidocelis subcapitata</name>
    <dbReference type="NCBI Taxonomy" id="307507"/>
    <lineage>
        <taxon>Eukaryota</taxon>
        <taxon>Viridiplantae</taxon>
        <taxon>Chlorophyta</taxon>
        <taxon>core chlorophytes</taxon>
        <taxon>Chlorophyceae</taxon>
        <taxon>CS clade</taxon>
        <taxon>Sphaeropleales</taxon>
        <taxon>Selenastraceae</taxon>
        <taxon>Raphidocelis</taxon>
    </lineage>
</organism>
<sequence>MAALSCVGRMTAKAPVAGSARAAVVVRPAVRPAQARPVVAARVAAPLKEEWNITHHTSEDVHRGGLPQLITRETVRALEAELDNGEAVEALRRFNANLRALPADRWESVLRPVFNELCFNLESFNPAFAACVLMVQKTIGVSDYVRRDMALKNLIQPLAGEYGMHNGQPQLKTHRELFSDFFQSLFGYPLADLIADSPTPEAAAKLFAQMMRDIEGGGGEEGALEKACYALGYNLAIEYLADYEKTWMLDSFRVDGVDISGLALTTLRRGLSVIPQEPVVFSGTVHAEGEAEHAAIGHNAVLNLVPAAAAPLLRRAMADHDRDFAAFYNRAADMLAA</sequence>
<protein>
    <submittedName>
        <fullName evidence="1">Uncharacterized protein</fullName>
    </submittedName>
</protein>
<dbReference type="STRING" id="307507.A0A2V0PNG4"/>
<reference evidence="1 2" key="1">
    <citation type="journal article" date="2018" name="Sci. Rep.">
        <title>Raphidocelis subcapitata (=Pseudokirchneriella subcapitata) provides an insight into genome evolution and environmental adaptations in the Sphaeropleales.</title>
        <authorList>
            <person name="Suzuki S."/>
            <person name="Yamaguchi H."/>
            <person name="Nakajima N."/>
            <person name="Kawachi M."/>
        </authorList>
    </citation>
    <scope>NUCLEOTIDE SEQUENCE [LARGE SCALE GENOMIC DNA]</scope>
    <source>
        <strain evidence="1 2">NIES-35</strain>
    </source>
</reference>
<gene>
    <name evidence="1" type="ORF">Rsub_12138</name>
</gene>
<name>A0A2V0PNG4_9CHLO</name>